<dbReference type="InterPro" id="IPR014044">
    <property type="entry name" value="CAP_dom"/>
</dbReference>
<dbReference type="RefSeq" id="WP_252113022.1">
    <property type="nucleotide sequence ID" value="NZ_JAMSHT010000001.1"/>
</dbReference>
<dbReference type="Gene3D" id="3.40.33.10">
    <property type="entry name" value="CAP"/>
    <property type="match status" value="1"/>
</dbReference>
<feature type="domain" description="SCP" evidence="2">
    <location>
        <begin position="63"/>
        <end position="202"/>
    </location>
</feature>
<protein>
    <submittedName>
        <fullName evidence="3">CAP domain-containing protein</fullName>
    </submittedName>
</protein>
<feature type="compositionally biased region" description="Gly residues" evidence="1">
    <location>
        <begin position="14"/>
        <end position="23"/>
    </location>
</feature>
<evidence type="ECO:0000313" key="3">
    <source>
        <dbReference type="EMBL" id="MCM8557181.1"/>
    </source>
</evidence>
<dbReference type="GO" id="GO:0005576">
    <property type="term" value="C:extracellular region"/>
    <property type="evidence" value="ECO:0007669"/>
    <property type="project" value="InterPro"/>
</dbReference>
<dbReference type="SUPFAM" id="SSF55797">
    <property type="entry name" value="PR-1-like"/>
    <property type="match status" value="1"/>
</dbReference>
<evidence type="ECO:0000313" key="4">
    <source>
        <dbReference type="Proteomes" id="UP001155128"/>
    </source>
</evidence>
<dbReference type="Proteomes" id="UP001155128">
    <property type="component" value="Unassembled WGS sequence"/>
</dbReference>
<dbReference type="InterPro" id="IPR018244">
    <property type="entry name" value="Allrgn_V5/Tpx1_CS"/>
</dbReference>
<dbReference type="InterPro" id="IPR001283">
    <property type="entry name" value="CRISP-related"/>
</dbReference>
<reference evidence="3" key="1">
    <citation type="submission" date="2022-06" db="EMBL/GenBank/DDBJ databases">
        <title>Sphingomicrobium sedimins sp. nov., a marine bacterium isolated from tidal flat.</title>
        <authorList>
            <person name="Kim C.-H."/>
            <person name="Yoo Y."/>
            <person name="Kim J.-J."/>
        </authorList>
    </citation>
    <scope>NUCLEOTIDE SEQUENCE</scope>
    <source>
        <strain evidence="3">GRR-S6-50</strain>
    </source>
</reference>
<dbReference type="Pfam" id="PF00188">
    <property type="entry name" value="CAP"/>
    <property type="match status" value="1"/>
</dbReference>
<sequence>MTALAAPLLLAACGGGGGGGGTTGSVSTGSSNNASVGTVTPSPTPSPSPSPTPTPTPSQTLTAFEQVMLDDHNAARSAFGSSAMTYDASLAADAQAYAEELARTNTFAHSSGSSRPGQGENLWMGTKDAFEYEDMVGAWVDEERFFVPGVIPDVSSTGNFGDVGHYTAIVWPDTDKVGCGIASNANFEYLVCRYSPQGNIIGRRLG</sequence>
<dbReference type="PROSITE" id="PS01009">
    <property type="entry name" value="CRISP_1"/>
    <property type="match status" value="1"/>
</dbReference>
<evidence type="ECO:0000256" key="1">
    <source>
        <dbReference type="SAM" id="MobiDB-lite"/>
    </source>
</evidence>
<accession>A0A9X2EGW1</accession>
<gene>
    <name evidence="3" type="ORF">NDO55_05030</name>
</gene>
<proteinExistence type="predicted"/>
<dbReference type="InterPro" id="IPR035940">
    <property type="entry name" value="CAP_sf"/>
</dbReference>
<dbReference type="PRINTS" id="PR00837">
    <property type="entry name" value="V5TPXLIKE"/>
</dbReference>
<feature type="compositionally biased region" description="Pro residues" evidence="1">
    <location>
        <begin position="42"/>
        <end position="56"/>
    </location>
</feature>
<keyword evidence="4" id="KW-1185">Reference proteome</keyword>
<dbReference type="SMART" id="SM00198">
    <property type="entry name" value="SCP"/>
    <property type="match status" value="1"/>
</dbReference>
<feature type="compositionally biased region" description="Low complexity" evidence="1">
    <location>
        <begin position="24"/>
        <end position="41"/>
    </location>
</feature>
<dbReference type="EMBL" id="JAMSHT010000001">
    <property type="protein sequence ID" value="MCM8557181.1"/>
    <property type="molecule type" value="Genomic_DNA"/>
</dbReference>
<evidence type="ECO:0000259" key="2">
    <source>
        <dbReference type="SMART" id="SM00198"/>
    </source>
</evidence>
<name>A0A9X2EGW1_9SPHN</name>
<dbReference type="PROSITE" id="PS01010">
    <property type="entry name" value="CRISP_2"/>
    <property type="match status" value="1"/>
</dbReference>
<dbReference type="PANTHER" id="PTHR10334">
    <property type="entry name" value="CYSTEINE-RICH SECRETORY PROTEIN-RELATED"/>
    <property type="match status" value="1"/>
</dbReference>
<organism evidence="3 4">
    <name type="scientific">Sphingomicrobium sediminis</name>
    <dbReference type="NCBI Taxonomy" id="2950949"/>
    <lineage>
        <taxon>Bacteria</taxon>
        <taxon>Pseudomonadati</taxon>
        <taxon>Pseudomonadota</taxon>
        <taxon>Alphaproteobacteria</taxon>
        <taxon>Sphingomonadales</taxon>
        <taxon>Sphingomonadaceae</taxon>
        <taxon>Sphingomicrobium</taxon>
    </lineage>
</organism>
<dbReference type="InterPro" id="IPR002413">
    <property type="entry name" value="V5_allergen-like"/>
</dbReference>
<feature type="region of interest" description="Disordered" evidence="1">
    <location>
        <begin position="14"/>
        <end position="59"/>
    </location>
</feature>
<dbReference type="AlphaFoldDB" id="A0A9X2EGW1"/>
<dbReference type="PRINTS" id="PR00838">
    <property type="entry name" value="V5ALLERGEN"/>
</dbReference>
<comment type="caution">
    <text evidence="3">The sequence shown here is derived from an EMBL/GenBank/DDBJ whole genome shotgun (WGS) entry which is preliminary data.</text>
</comment>